<dbReference type="OrthoDB" id="9805159at2"/>
<feature type="chain" id="PRO_5018049916" evidence="1">
    <location>
        <begin position="23"/>
        <end position="478"/>
    </location>
</feature>
<evidence type="ECO:0000256" key="1">
    <source>
        <dbReference type="SAM" id="SignalP"/>
    </source>
</evidence>
<dbReference type="InterPro" id="IPR017853">
    <property type="entry name" value="GH"/>
</dbReference>
<dbReference type="AlphaFoldDB" id="A0A3M0G0R8"/>
<comment type="caution">
    <text evidence="3">The sequence shown here is derived from an EMBL/GenBank/DDBJ whole genome shotgun (WGS) entry which is preliminary data.</text>
</comment>
<dbReference type="Proteomes" id="UP000281985">
    <property type="component" value="Unassembled WGS sequence"/>
</dbReference>
<dbReference type="CDD" id="cd11313">
    <property type="entry name" value="AmyAc_arch_bac_AmyA"/>
    <property type="match status" value="1"/>
</dbReference>
<dbReference type="InterPro" id="IPR006047">
    <property type="entry name" value="GH13_cat_dom"/>
</dbReference>
<dbReference type="SUPFAM" id="SSF51011">
    <property type="entry name" value="Glycosyl hydrolase domain"/>
    <property type="match status" value="1"/>
</dbReference>
<dbReference type="GO" id="GO:0016829">
    <property type="term" value="F:lyase activity"/>
    <property type="evidence" value="ECO:0007669"/>
    <property type="project" value="UniProtKB-KW"/>
</dbReference>
<dbReference type="Gene3D" id="3.20.20.80">
    <property type="entry name" value="Glycosidases"/>
    <property type="match status" value="1"/>
</dbReference>
<dbReference type="RefSeq" id="WP_121917484.1">
    <property type="nucleotide sequence ID" value="NZ_REFV01000008.1"/>
</dbReference>
<keyword evidence="3" id="KW-0456">Lyase</keyword>
<dbReference type="Gene3D" id="2.60.40.1180">
    <property type="entry name" value="Golgi alpha-mannosidase II"/>
    <property type="match status" value="1"/>
</dbReference>
<keyword evidence="1" id="KW-0732">Signal</keyword>
<proteinExistence type="predicted"/>
<name>A0A3M0G0R8_9FLAO</name>
<evidence type="ECO:0000259" key="2">
    <source>
        <dbReference type="SMART" id="SM00642"/>
    </source>
</evidence>
<dbReference type="GO" id="GO:0005975">
    <property type="term" value="P:carbohydrate metabolic process"/>
    <property type="evidence" value="ECO:0007669"/>
    <property type="project" value="InterPro"/>
</dbReference>
<dbReference type="EMBL" id="REFV01000008">
    <property type="protein sequence ID" value="RMB58560.1"/>
    <property type="molecule type" value="Genomic_DNA"/>
</dbReference>
<organism evidence="3 4">
    <name type="scientific">Dokdonia sinensis</name>
    <dbReference type="NCBI Taxonomy" id="2479847"/>
    <lineage>
        <taxon>Bacteria</taxon>
        <taxon>Pseudomonadati</taxon>
        <taxon>Bacteroidota</taxon>
        <taxon>Flavobacteriia</taxon>
        <taxon>Flavobacteriales</taxon>
        <taxon>Flavobacteriaceae</taxon>
        <taxon>Dokdonia</taxon>
    </lineage>
</organism>
<protein>
    <submittedName>
        <fullName evidence="3">Alpha-amlyase</fullName>
    </submittedName>
</protein>
<dbReference type="PANTHER" id="PTHR47786">
    <property type="entry name" value="ALPHA-1,4-GLUCAN:MALTOSE-1-PHOSPHATE MALTOSYLTRANSFERASE"/>
    <property type="match status" value="1"/>
</dbReference>
<evidence type="ECO:0000313" key="4">
    <source>
        <dbReference type="Proteomes" id="UP000281985"/>
    </source>
</evidence>
<accession>A0A3M0G0R8</accession>
<dbReference type="SUPFAM" id="SSF51445">
    <property type="entry name" value="(Trans)glycosidases"/>
    <property type="match status" value="1"/>
</dbReference>
<dbReference type="SMART" id="SM00642">
    <property type="entry name" value="Aamy"/>
    <property type="match status" value="1"/>
</dbReference>
<sequence length="478" mass="54526">MLKKIAYISVMSFLIFSCKNSADEKSAFAKAETKSLTPFNHATEEKAVIYEANIRQYSPEGTFDAFTKDIPVLKELGVKIIWVMPIFPISETKRKGSLGSYYAVSDFREVNPEFGTLEDVDEMIAEAHKNDIAIILDWVPNHTGWDHTWITQHPEWYTTNDKGEIVDPINTDTGESFGWTDVADLNYNNKDMQAQMIADLKYWVTQHDLDGFRMDVAHKVPVEFFAEAVDTLKTVKPIFMLAEAEQPDLMANGFDMHYAWEMHHLLNAMAKEERSTVDFWTLLAKYDQTLGGDDINMYFVTNHDENSWAGTLGERMPENKEIFTTLTYMLPGMPLIYSGQEYDLDHRLAFFEKDSIPKNRGTYFELLKKLGQLKNTNPALHGGKNNAGLIKIDQKDGSILSFARDKDDEQLVFVGNFSGKNATAYFDFKGDFVNALTGNELKMEGFTQVTLAPWKFNIYKPKSKIEFELPVVPSTDNE</sequence>
<dbReference type="PANTHER" id="PTHR47786:SF2">
    <property type="entry name" value="GLYCOSYL HYDROLASE FAMILY 13 CATALYTIC DOMAIN-CONTAINING PROTEIN"/>
    <property type="match status" value="1"/>
</dbReference>
<evidence type="ECO:0000313" key="3">
    <source>
        <dbReference type="EMBL" id="RMB58560.1"/>
    </source>
</evidence>
<reference evidence="3 4" key="1">
    <citation type="submission" date="2018-10" db="EMBL/GenBank/DDBJ databases">
        <title>Dokdonia luteus sp. nov., isolated from sea water.</title>
        <authorList>
            <person name="Zhou L.Y."/>
            <person name="Du Z.J."/>
        </authorList>
    </citation>
    <scope>NUCLEOTIDE SEQUENCE [LARGE SCALE GENOMIC DNA]</scope>
    <source>
        <strain evidence="3 4">SH27</strain>
    </source>
</reference>
<dbReference type="PROSITE" id="PS51257">
    <property type="entry name" value="PROKAR_LIPOPROTEIN"/>
    <property type="match status" value="1"/>
</dbReference>
<dbReference type="InterPro" id="IPR013780">
    <property type="entry name" value="Glyco_hydro_b"/>
</dbReference>
<keyword evidence="4" id="KW-1185">Reference proteome</keyword>
<feature type="domain" description="Glycosyl hydrolase family 13 catalytic" evidence="2">
    <location>
        <begin position="60"/>
        <end position="374"/>
    </location>
</feature>
<dbReference type="Pfam" id="PF00128">
    <property type="entry name" value="Alpha-amylase"/>
    <property type="match status" value="1"/>
</dbReference>
<gene>
    <name evidence="3" type="ORF">EAX61_09675</name>
</gene>
<feature type="signal peptide" evidence="1">
    <location>
        <begin position="1"/>
        <end position="22"/>
    </location>
</feature>